<dbReference type="AlphaFoldDB" id="A0A2N3WNR1"/>
<comment type="similarity">
    <text evidence="3">Belongs to the ABC transporter superfamily.</text>
</comment>
<dbReference type="Pfam" id="PF00528">
    <property type="entry name" value="BPD_transp_1"/>
    <property type="match status" value="1"/>
</dbReference>
<dbReference type="GO" id="GO:0005886">
    <property type="term" value="C:plasma membrane"/>
    <property type="evidence" value="ECO:0007669"/>
    <property type="project" value="UniProtKB-SubCell"/>
</dbReference>
<dbReference type="InterPro" id="IPR013563">
    <property type="entry name" value="Oligopep_ABC_C"/>
</dbReference>
<dbReference type="SUPFAM" id="SSF161098">
    <property type="entry name" value="MetI-like"/>
    <property type="match status" value="1"/>
</dbReference>
<dbReference type="PANTHER" id="PTHR43297:SF2">
    <property type="entry name" value="DIPEPTIDE TRANSPORT ATP-BINDING PROTEIN DPPD"/>
    <property type="match status" value="1"/>
</dbReference>
<dbReference type="InterPro" id="IPR003439">
    <property type="entry name" value="ABC_transporter-like_ATP-bd"/>
</dbReference>
<dbReference type="GO" id="GO:0005524">
    <property type="term" value="F:ATP binding"/>
    <property type="evidence" value="ECO:0007669"/>
    <property type="project" value="UniProtKB-KW"/>
</dbReference>
<dbReference type="Proteomes" id="UP000233750">
    <property type="component" value="Unassembled WGS sequence"/>
</dbReference>
<dbReference type="Gene3D" id="1.10.3720.10">
    <property type="entry name" value="MetI-like"/>
    <property type="match status" value="1"/>
</dbReference>
<dbReference type="PROSITE" id="PS00211">
    <property type="entry name" value="ABC_TRANSPORTER_1"/>
    <property type="match status" value="1"/>
</dbReference>
<evidence type="ECO:0000256" key="1">
    <source>
        <dbReference type="ARBA" id="ARBA00004141"/>
    </source>
</evidence>
<feature type="transmembrane region" description="Helical" evidence="11">
    <location>
        <begin position="30"/>
        <end position="52"/>
    </location>
</feature>
<evidence type="ECO:0000256" key="8">
    <source>
        <dbReference type="ARBA" id="ARBA00022840"/>
    </source>
</evidence>
<dbReference type="Gene3D" id="3.40.50.300">
    <property type="entry name" value="P-loop containing nucleotide triphosphate hydrolases"/>
    <property type="match status" value="1"/>
</dbReference>
<dbReference type="RefSeq" id="WP_051171843.1">
    <property type="nucleotide sequence ID" value="NZ_PJMY01000003.1"/>
</dbReference>
<dbReference type="InterPro" id="IPR017871">
    <property type="entry name" value="ABC_transporter-like_CS"/>
</dbReference>
<proteinExistence type="inferred from homology"/>
<dbReference type="PROSITE" id="PS50928">
    <property type="entry name" value="ABC_TM1"/>
    <property type="match status" value="1"/>
</dbReference>
<evidence type="ECO:0000259" key="13">
    <source>
        <dbReference type="PROSITE" id="PS50928"/>
    </source>
</evidence>
<evidence type="ECO:0000256" key="9">
    <source>
        <dbReference type="ARBA" id="ARBA00022989"/>
    </source>
</evidence>
<dbReference type="InterPro" id="IPR025966">
    <property type="entry name" value="OppC_N"/>
</dbReference>
<evidence type="ECO:0000256" key="5">
    <source>
        <dbReference type="ARBA" id="ARBA00022475"/>
    </source>
</evidence>
<feature type="transmembrane region" description="Helical" evidence="11">
    <location>
        <begin position="212"/>
        <end position="235"/>
    </location>
</feature>
<dbReference type="Pfam" id="PF12911">
    <property type="entry name" value="OppC_N"/>
    <property type="match status" value="1"/>
</dbReference>
<evidence type="ECO:0000256" key="4">
    <source>
        <dbReference type="ARBA" id="ARBA00022448"/>
    </source>
</evidence>
<feature type="domain" description="ABC transmembrane type-1" evidence="13">
    <location>
        <begin position="91"/>
        <end position="280"/>
    </location>
</feature>
<dbReference type="PANTHER" id="PTHR43297">
    <property type="entry name" value="OLIGOPEPTIDE TRANSPORT ATP-BINDING PROTEIN APPD"/>
    <property type="match status" value="1"/>
</dbReference>
<evidence type="ECO:0000256" key="6">
    <source>
        <dbReference type="ARBA" id="ARBA00022692"/>
    </source>
</evidence>
<comment type="similarity">
    <text evidence="11">Belongs to the binding-protein-dependent transport system permease family.</text>
</comment>
<name>A0A2N3WNR1_9PSEU</name>
<evidence type="ECO:0000256" key="2">
    <source>
        <dbReference type="ARBA" id="ARBA00004202"/>
    </source>
</evidence>
<dbReference type="GO" id="GO:0055085">
    <property type="term" value="P:transmembrane transport"/>
    <property type="evidence" value="ECO:0007669"/>
    <property type="project" value="InterPro"/>
</dbReference>
<comment type="subcellular location">
    <subcellularLocation>
        <location evidence="11">Cell membrane</location>
        <topology evidence="11">Multi-pass membrane protein</topology>
    </subcellularLocation>
    <subcellularLocation>
        <location evidence="2">Cell membrane</location>
        <topology evidence="2">Peripheral membrane protein</topology>
    </subcellularLocation>
    <subcellularLocation>
        <location evidence="1">Membrane</location>
        <topology evidence="1">Multi-pass membrane protein</topology>
    </subcellularLocation>
</comment>
<feature type="transmembrane region" description="Helical" evidence="11">
    <location>
        <begin position="260"/>
        <end position="279"/>
    </location>
</feature>
<evidence type="ECO:0000256" key="7">
    <source>
        <dbReference type="ARBA" id="ARBA00022741"/>
    </source>
</evidence>
<protein>
    <submittedName>
        <fullName evidence="14">Peptide/nickel transport system permease protein</fullName>
    </submittedName>
</protein>
<keyword evidence="4 11" id="KW-0813">Transport</keyword>
<dbReference type="Pfam" id="PF08352">
    <property type="entry name" value="oligo_HPY"/>
    <property type="match status" value="1"/>
</dbReference>
<feature type="transmembrane region" description="Helical" evidence="11">
    <location>
        <begin position="95"/>
        <end position="118"/>
    </location>
</feature>
<accession>A0A2N3WNR1</accession>
<evidence type="ECO:0000256" key="10">
    <source>
        <dbReference type="ARBA" id="ARBA00023136"/>
    </source>
</evidence>
<keyword evidence="7" id="KW-0547">Nucleotide-binding</keyword>
<keyword evidence="5" id="KW-1003">Cell membrane</keyword>
<dbReference type="SMART" id="SM00382">
    <property type="entry name" value="AAA"/>
    <property type="match status" value="1"/>
</dbReference>
<dbReference type="InterPro" id="IPR003593">
    <property type="entry name" value="AAA+_ATPase"/>
</dbReference>
<dbReference type="GO" id="GO:0015833">
    <property type="term" value="P:peptide transport"/>
    <property type="evidence" value="ECO:0007669"/>
    <property type="project" value="InterPro"/>
</dbReference>
<dbReference type="NCBIfam" id="TIGR01727">
    <property type="entry name" value="oligo_HPY"/>
    <property type="match status" value="1"/>
</dbReference>
<dbReference type="Pfam" id="PF00005">
    <property type="entry name" value="ABC_tran"/>
    <property type="match status" value="1"/>
</dbReference>
<evidence type="ECO:0000313" key="14">
    <source>
        <dbReference type="EMBL" id="PKV95510.1"/>
    </source>
</evidence>
<keyword evidence="10 11" id="KW-0472">Membrane</keyword>
<feature type="domain" description="ABC transporter" evidence="12">
    <location>
        <begin position="320"/>
        <end position="567"/>
    </location>
</feature>
<dbReference type="SUPFAM" id="SSF52540">
    <property type="entry name" value="P-loop containing nucleoside triphosphate hydrolases"/>
    <property type="match status" value="1"/>
</dbReference>
<dbReference type="CDD" id="cd06261">
    <property type="entry name" value="TM_PBP2"/>
    <property type="match status" value="1"/>
</dbReference>
<gene>
    <name evidence="14" type="ORF">ATK30_6432</name>
</gene>
<dbReference type="InterPro" id="IPR050388">
    <property type="entry name" value="ABC_Ni/Peptide_Import"/>
</dbReference>
<evidence type="ECO:0000259" key="12">
    <source>
        <dbReference type="PROSITE" id="PS50893"/>
    </source>
</evidence>
<dbReference type="PROSITE" id="PS50893">
    <property type="entry name" value="ABC_TRANSPORTER_2"/>
    <property type="match status" value="1"/>
</dbReference>
<dbReference type="CDD" id="cd03257">
    <property type="entry name" value="ABC_NikE_OppD_transporters"/>
    <property type="match status" value="1"/>
</dbReference>
<keyword evidence="9 11" id="KW-1133">Transmembrane helix</keyword>
<evidence type="ECO:0000256" key="11">
    <source>
        <dbReference type="RuleBase" id="RU363032"/>
    </source>
</evidence>
<dbReference type="InterPro" id="IPR027417">
    <property type="entry name" value="P-loop_NTPase"/>
</dbReference>
<dbReference type="InterPro" id="IPR035906">
    <property type="entry name" value="MetI-like_sf"/>
</dbReference>
<organism evidence="14 15">
    <name type="scientific">Amycolatopsis echigonensis</name>
    <dbReference type="NCBI Taxonomy" id="2576905"/>
    <lineage>
        <taxon>Bacteria</taxon>
        <taxon>Bacillati</taxon>
        <taxon>Actinomycetota</taxon>
        <taxon>Actinomycetes</taxon>
        <taxon>Pseudonocardiales</taxon>
        <taxon>Pseudonocardiaceae</taxon>
        <taxon>Amycolatopsis</taxon>
    </lineage>
</organism>
<dbReference type="OrthoDB" id="3327300at2"/>
<keyword evidence="15" id="KW-1185">Reference proteome</keyword>
<reference evidence="14 15" key="1">
    <citation type="submission" date="2017-12" db="EMBL/GenBank/DDBJ databases">
        <title>Sequencing the genomes of 1000 Actinobacteria strains.</title>
        <authorList>
            <person name="Klenk H.-P."/>
        </authorList>
    </citation>
    <scope>NUCLEOTIDE SEQUENCE [LARGE SCALE GENOMIC DNA]</scope>
    <source>
        <strain evidence="14 15">DSM 45165</strain>
    </source>
</reference>
<dbReference type="GO" id="GO:0016887">
    <property type="term" value="F:ATP hydrolysis activity"/>
    <property type="evidence" value="ECO:0007669"/>
    <property type="project" value="InterPro"/>
</dbReference>
<comment type="caution">
    <text evidence="14">The sequence shown here is derived from an EMBL/GenBank/DDBJ whole genome shotgun (WGS) entry which is preliminary data.</text>
</comment>
<sequence length="642" mass="66792">MTTTLTMDVRPASSGAGPHWLRRALRHQPLGVAAVGYLILLVLAGLLAPALAPYDPQAQDLTTVLSGPSAAHWLGSDSLGRDVLSRLLYGIDPSLVNTVTALVVFLALGVPFGILAGYRGGWIDATISRIAELALGIPAIIIVLVVLAVFSSSPTAAMVALGVLGAPGLTRVTRGVTLVVREELFVTAARVAGVRPWRIMSGHVLRRTLGPVLVQASVFAGISLAFQAALAFLGVTSGGDRPSWGAMIGDASTVITTNPWLLVPPGLAIAFTVLAFGVLGDSIRDLTSGEPATVTRRTAKQARDPKPKLSIVDATSDALLNVRGLNVSAGAGTALVSDATFQVRAGETVALVGESGCGKTMTALAVLGLLPAAVRADGGEVIFDSTDLVAGGPKAYRAVRGSGIAYIAQDALGSLDPTHTIGSHLKEVIGCHDRLSARDTRARAVELLNQVNLTDTDRVLASYPHEISGGMAQRVNIALALAGRPRLVIADEPTTALDVTVQAEILRLLRELQEDTGMAILLITHDWGVVADIADRAVVMYAGEVVEQSDVDTLFRAPRFPYSAALLAADPNSAPEGARLPTLPGRVPPPGSWPSGCRFAARCAHVRDVCTAGEVPLIPVGAHAATRCVRVDDLVQEGALPQ</sequence>
<dbReference type="FunFam" id="3.40.50.300:FF:000016">
    <property type="entry name" value="Oligopeptide ABC transporter ATP-binding component"/>
    <property type="match status" value="1"/>
</dbReference>
<evidence type="ECO:0000313" key="15">
    <source>
        <dbReference type="Proteomes" id="UP000233750"/>
    </source>
</evidence>
<feature type="transmembrane region" description="Helical" evidence="11">
    <location>
        <begin position="130"/>
        <end position="150"/>
    </location>
</feature>
<evidence type="ECO:0000256" key="3">
    <source>
        <dbReference type="ARBA" id="ARBA00005417"/>
    </source>
</evidence>
<keyword evidence="8" id="KW-0067">ATP-binding</keyword>
<dbReference type="EMBL" id="PJMY01000003">
    <property type="protein sequence ID" value="PKV95510.1"/>
    <property type="molecule type" value="Genomic_DNA"/>
</dbReference>
<keyword evidence="6 11" id="KW-0812">Transmembrane</keyword>
<dbReference type="InterPro" id="IPR000515">
    <property type="entry name" value="MetI-like"/>
</dbReference>